<dbReference type="InterPro" id="IPR008255">
    <property type="entry name" value="Pyr_nucl-diS_OxRdtase_2_AS"/>
</dbReference>
<dbReference type="Pfam" id="PF07992">
    <property type="entry name" value="Pyr_redox_2"/>
    <property type="match status" value="1"/>
</dbReference>
<dbReference type="PRINTS" id="PR00368">
    <property type="entry name" value="FADPNR"/>
</dbReference>
<protein>
    <submittedName>
        <fullName evidence="9">FAD-dependent oxidoreductase</fullName>
    </submittedName>
</protein>
<keyword evidence="5" id="KW-0560">Oxidoreductase</keyword>
<evidence type="ECO:0000256" key="1">
    <source>
        <dbReference type="ARBA" id="ARBA00001974"/>
    </source>
</evidence>
<dbReference type="InterPro" id="IPR036188">
    <property type="entry name" value="FAD/NAD-bd_sf"/>
</dbReference>
<dbReference type="InterPro" id="IPR050097">
    <property type="entry name" value="Ferredoxin-NADP_redctase_2"/>
</dbReference>
<comment type="caution">
    <text evidence="9">The sequence shown here is derived from an EMBL/GenBank/DDBJ whole genome shotgun (WGS) entry which is preliminary data.</text>
</comment>
<proteinExistence type="predicted"/>
<feature type="domain" description="FAD/NAD(P)-binding" evidence="8">
    <location>
        <begin position="5"/>
        <end position="306"/>
    </location>
</feature>
<evidence type="ECO:0000256" key="5">
    <source>
        <dbReference type="ARBA" id="ARBA00023002"/>
    </source>
</evidence>
<keyword evidence="10" id="KW-1185">Reference proteome</keyword>
<dbReference type="GO" id="GO:0016668">
    <property type="term" value="F:oxidoreductase activity, acting on a sulfur group of donors, NAD(P) as acceptor"/>
    <property type="evidence" value="ECO:0007669"/>
    <property type="project" value="UniProtKB-ARBA"/>
</dbReference>
<keyword evidence="6" id="KW-1015">Disulfide bond</keyword>
<evidence type="ECO:0000256" key="3">
    <source>
        <dbReference type="ARBA" id="ARBA00022630"/>
    </source>
</evidence>
<evidence type="ECO:0000259" key="8">
    <source>
        <dbReference type="Pfam" id="PF07992"/>
    </source>
</evidence>
<dbReference type="PRINTS" id="PR00469">
    <property type="entry name" value="PNDRDTASEII"/>
</dbReference>
<evidence type="ECO:0000313" key="10">
    <source>
        <dbReference type="Proteomes" id="UP000674938"/>
    </source>
</evidence>
<dbReference type="AlphaFoldDB" id="A0A940SXJ9"/>
<dbReference type="RefSeq" id="WP_209532455.1">
    <property type="nucleotide sequence ID" value="NZ_JAEEGA010000023.1"/>
</dbReference>
<dbReference type="PANTHER" id="PTHR48105">
    <property type="entry name" value="THIOREDOXIN REDUCTASE 1-RELATED-RELATED"/>
    <property type="match status" value="1"/>
</dbReference>
<accession>A0A940SXJ9</accession>
<keyword evidence="3" id="KW-0285">Flavoprotein</keyword>
<dbReference type="Gene3D" id="3.50.50.60">
    <property type="entry name" value="FAD/NAD(P)-binding domain"/>
    <property type="match status" value="2"/>
</dbReference>
<evidence type="ECO:0000256" key="7">
    <source>
        <dbReference type="ARBA" id="ARBA00023284"/>
    </source>
</evidence>
<evidence type="ECO:0000313" key="9">
    <source>
        <dbReference type="EMBL" id="MBP1044189.1"/>
    </source>
</evidence>
<dbReference type="InterPro" id="IPR023753">
    <property type="entry name" value="FAD/NAD-binding_dom"/>
</dbReference>
<keyword evidence="4" id="KW-0274">FAD</keyword>
<reference evidence="9" key="1">
    <citation type="submission" date="2020-12" db="EMBL/GenBank/DDBJ databases">
        <title>Vagococcus allomyrinae sp. nov. and Enterococcus lavae sp. nov., isolated from the larvae of Allomyrina dichotoma.</title>
        <authorList>
            <person name="Lee S.D."/>
        </authorList>
    </citation>
    <scope>NUCLEOTIDE SEQUENCE</scope>
    <source>
        <strain evidence="9">BWB3-3</strain>
    </source>
</reference>
<gene>
    <name evidence="9" type="ORF">I6N95_24575</name>
</gene>
<dbReference type="Proteomes" id="UP000674938">
    <property type="component" value="Unassembled WGS sequence"/>
</dbReference>
<evidence type="ECO:0000256" key="6">
    <source>
        <dbReference type="ARBA" id="ARBA00023157"/>
    </source>
</evidence>
<comment type="subunit">
    <text evidence="2">Homodimer.</text>
</comment>
<evidence type="ECO:0000256" key="2">
    <source>
        <dbReference type="ARBA" id="ARBA00011738"/>
    </source>
</evidence>
<keyword evidence="7" id="KW-0676">Redox-active center</keyword>
<dbReference type="PROSITE" id="PS00573">
    <property type="entry name" value="PYRIDINE_REDOX_2"/>
    <property type="match status" value="1"/>
</dbReference>
<comment type="cofactor">
    <cofactor evidence="1">
        <name>FAD</name>
        <dbReference type="ChEBI" id="CHEBI:57692"/>
    </cofactor>
</comment>
<organism evidence="9 10">
    <name type="scientific">Vagococcus allomyrinae</name>
    <dbReference type="NCBI Taxonomy" id="2794353"/>
    <lineage>
        <taxon>Bacteria</taxon>
        <taxon>Bacillati</taxon>
        <taxon>Bacillota</taxon>
        <taxon>Bacilli</taxon>
        <taxon>Lactobacillales</taxon>
        <taxon>Enterococcaceae</taxon>
        <taxon>Vagococcus</taxon>
    </lineage>
</organism>
<dbReference type="EMBL" id="JAEEGA010000023">
    <property type="protein sequence ID" value="MBP1044189.1"/>
    <property type="molecule type" value="Genomic_DNA"/>
</dbReference>
<dbReference type="SUPFAM" id="SSF51905">
    <property type="entry name" value="FAD/NAD(P)-binding domain"/>
    <property type="match status" value="1"/>
</dbReference>
<evidence type="ECO:0000256" key="4">
    <source>
        <dbReference type="ARBA" id="ARBA00022827"/>
    </source>
</evidence>
<sequence length="323" mass="34790">MTEQYDVIVIGGGPAGLTAALYNSRARLKTLVLEREKLGGQIMSTHEIANFPGSILGESGEPSGSELIARMVEQVKKYGATIEVGKEVIEIDVTQKEGYRRVRCQDGTLYQAKAVIAANGAVPRKIGCPGEAALQGKGVSYCATCDGAFFEDLEVYVIGGGNSAVEEATFLTNFARKVTIIQNLGYLTAEAIAIEQAEKTGKIDVIYHSVVEKISGDGLVESMVIRNTETNESRVIEADEEDGTFGIFVFIGYQPKTAIYENVLDLNQWGYIETTDNLATNIPGIFAAGDIRPKLLRQVVTAAGDGATAAFAVQRYIEENKSK</sequence>
<name>A0A940SXJ9_9ENTE</name>